<name>A0A125BBL4_THIDE</name>
<dbReference type="RefSeq" id="WP_059758794.1">
    <property type="nucleotide sequence ID" value="NZ_LDUG01000053.1"/>
</dbReference>
<sequence>MAQLPSAVEQVLRVHASFIHTVVNALRDRSQLPDLMKQLDAAEQAGWARLVGALRHVINGRRDPSIKLGLDEEDSILLDAILRGIDNPATLPPLDVQPDGSSAAPGLAALIDASARGDAQAMLVLANMAEQMMKAGGDMALLGGRMRRLVNGERDTDQLVAGMGPLGRELLVSLLDELAKLRPQ</sequence>
<dbReference type="Proteomes" id="UP000064243">
    <property type="component" value="Unassembled WGS sequence"/>
</dbReference>
<proteinExistence type="predicted"/>
<dbReference type="EMBL" id="LDUG01000053">
    <property type="protein sequence ID" value="KVW92734.1"/>
    <property type="molecule type" value="Genomic_DNA"/>
</dbReference>
<accession>A0A125BBL4</accession>
<gene>
    <name evidence="1" type="ORF">ABW22_15270</name>
</gene>
<protein>
    <submittedName>
        <fullName evidence="1">Uncharacterized protein</fullName>
    </submittedName>
</protein>
<dbReference type="STRING" id="1123392.GCA_000376425_02159"/>
<reference evidence="1 2" key="1">
    <citation type="journal article" date="2015" name="Appl. Environ. Microbiol.">
        <title>Aerobic and Anaerobic Thiosulfate Oxidation by a Cold-Adapted, Subglacial Chemoautotroph.</title>
        <authorList>
            <person name="Harrold Z.R."/>
            <person name="Skidmore M.L."/>
            <person name="Hamilton T.L."/>
            <person name="Desch L."/>
            <person name="Amada K."/>
            <person name="van Gelder W."/>
            <person name="Glover K."/>
            <person name="Roden E.E."/>
            <person name="Boyd E.S."/>
        </authorList>
    </citation>
    <scope>NUCLEOTIDE SEQUENCE [LARGE SCALE GENOMIC DNA]</scope>
    <source>
        <strain evidence="1 2">RG</strain>
    </source>
</reference>
<dbReference type="OrthoDB" id="5295432at2"/>
<keyword evidence="2" id="KW-1185">Reference proteome</keyword>
<dbReference type="eggNOG" id="ENOG5032FA8">
    <property type="taxonomic scope" value="Bacteria"/>
</dbReference>
<organism evidence="1 2">
    <name type="scientific">Thiobacillus denitrificans</name>
    <dbReference type="NCBI Taxonomy" id="36861"/>
    <lineage>
        <taxon>Bacteria</taxon>
        <taxon>Pseudomonadati</taxon>
        <taxon>Pseudomonadota</taxon>
        <taxon>Betaproteobacteria</taxon>
        <taxon>Nitrosomonadales</taxon>
        <taxon>Thiobacillaceae</taxon>
        <taxon>Thiobacillus</taxon>
    </lineage>
</organism>
<evidence type="ECO:0000313" key="2">
    <source>
        <dbReference type="Proteomes" id="UP000064243"/>
    </source>
</evidence>
<comment type="caution">
    <text evidence="1">The sequence shown here is derived from an EMBL/GenBank/DDBJ whole genome shotgun (WGS) entry which is preliminary data.</text>
</comment>
<evidence type="ECO:0000313" key="1">
    <source>
        <dbReference type="EMBL" id="KVW92734.1"/>
    </source>
</evidence>
<dbReference type="PATRIC" id="fig|36861.3.peg.2902"/>
<dbReference type="AlphaFoldDB" id="A0A125BBL4"/>